<evidence type="ECO:0000256" key="2">
    <source>
        <dbReference type="ARBA" id="ARBA00007365"/>
    </source>
</evidence>
<dbReference type="PROSITE" id="PS00170">
    <property type="entry name" value="CSA_PPIASE_1"/>
    <property type="match status" value="1"/>
</dbReference>
<dbReference type="PRINTS" id="PR00153">
    <property type="entry name" value="CSAPPISMRASE"/>
</dbReference>
<dbReference type="SUPFAM" id="SSF50891">
    <property type="entry name" value="Cyclophilin-like"/>
    <property type="match status" value="1"/>
</dbReference>
<dbReference type="CDD" id="cd00317">
    <property type="entry name" value="cyclophilin"/>
    <property type="match status" value="1"/>
</dbReference>
<organism evidence="7 8">
    <name type="scientific">Candidatus Alloenteromonas pullicola</name>
    <dbReference type="NCBI Taxonomy" id="2840784"/>
    <lineage>
        <taxon>Bacteria</taxon>
        <taxon>Bacillati</taxon>
        <taxon>Bacillota</taxon>
        <taxon>Bacillota incertae sedis</taxon>
        <taxon>Candidatus Alloenteromonas</taxon>
    </lineage>
</organism>
<comment type="catalytic activity">
    <reaction evidence="5">
        <text>[protein]-peptidylproline (omega=180) = [protein]-peptidylproline (omega=0)</text>
        <dbReference type="Rhea" id="RHEA:16237"/>
        <dbReference type="Rhea" id="RHEA-COMP:10747"/>
        <dbReference type="Rhea" id="RHEA-COMP:10748"/>
        <dbReference type="ChEBI" id="CHEBI:83833"/>
        <dbReference type="ChEBI" id="CHEBI:83834"/>
        <dbReference type="EC" id="5.2.1.8"/>
    </reaction>
</comment>
<dbReference type="AlphaFoldDB" id="A0A9D1LMZ6"/>
<dbReference type="EMBL" id="DVMV01000008">
    <property type="protein sequence ID" value="HIU44844.1"/>
    <property type="molecule type" value="Genomic_DNA"/>
</dbReference>
<dbReference type="GO" id="GO:0006457">
    <property type="term" value="P:protein folding"/>
    <property type="evidence" value="ECO:0007669"/>
    <property type="project" value="InterPro"/>
</dbReference>
<dbReference type="InterPro" id="IPR024936">
    <property type="entry name" value="Cyclophilin-type_PPIase"/>
</dbReference>
<reference evidence="7" key="1">
    <citation type="submission" date="2020-10" db="EMBL/GenBank/DDBJ databases">
        <authorList>
            <person name="Gilroy R."/>
        </authorList>
    </citation>
    <scope>NUCLEOTIDE SEQUENCE</scope>
    <source>
        <strain evidence="7">ChiGjej1B1-22543</strain>
    </source>
</reference>
<reference evidence="7" key="2">
    <citation type="journal article" date="2021" name="PeerJ">
        <title>Extensive microbial diversity within the chicken gut microbiome revealed by metagenomics and culture.</title>
        <authorList>
            <person name="Gilroy R."/>
            <person name="Ravi A."/>
            <person name="Getino M."/>
            <person name="Pursley I."/>
            <person name="Horton D.L."/>
            <person name="Alikhan N.F."/>
            <person name="Baker D."/>
            <person name="Gharbi K."/>
            <person name="Hall N."/>
            <person name="Watson M."/>
            <person name="Adriaenssens E.M."/>
            <person name="Foster-Nyarko E."/>
            <person name="Jarju S."/>
            <person name="Secka A."/>
            <person name="Antonio M."/>
            <person name="Oren A."/>
            <person name="Chaudhuri R.R."/>
            <person name="La Ragione R."/>
            <person name="Hildebrand F."/>
            <person name="Pallen M.J."/>
        </authorList>
    </citation>
    <scope>NUCLEOTIDE SEQUENCE</scope>
    <source>
        <strain evidence="7">ChiGjej1B1-22543</strain>
    </source>
</reference>
<dbReference type="PANTHER" id="PTHR45625:SF4">
    <property type="entry name" value="PEPTIDYLPROLYL ISOMERASE DOMAIN AND WD REPEAT-CONTAINING PROTEIN 1"/>
    <property type="match status" value="1"/>
</dbReference>
<dbReference type="PROSITE" id="PS50072">
    <property type="entry name" value="CSA_PPIASE_2"/>
    <property type="match status" value="1"/>
</dbReference>
<evidence type="ECO:0000313" key="7">
    <source>
        <dbReference type="EMBL" id="HIU44844.1"/>
    </source>
</evidence>
<comment type="caution">
    <text evidence="7">The sequence shown here is derived from an EMBL/GenBank/DDBJ whole genome shotgun (WGS) entry which is preliminary data.</text>
</comment>
<sequence>MVKIYVKDFGVMSAELYWDAAPNSCANFVSVARQGLYEGTVFHRIIKNFMIQGGALEMVGKSLGYTIKGEFKANGVDNPIKHTRGVLSYARTMVNDSATTQFFIVHKDSPHLDGQYSAFGKLVDGFDVLDKLAGLPTNFRDMPYPLPVIEKVEVIDEPDREVEKIK</sequence>
<keyword evidence="4 5" id="KW-0413">Isomerase</keyword>
<evidence type="ECO:0000256" key="1">
    <source>
        <dbReference type="ARBA" id="ARBA00002388"/>
    </source>
</evidence>
<proteinExistence type="inferred from homology"/>
<feature type="domain" description="PPIase cyclophilin-type" evidence="6">
    <location>
        <begin position="1"/>
        <end position="154"/>
    </location>
</feature>
<accession>A0A9D1LMZ6</accession>
<evidence type="ECO:0000259" key="6">
    <source>
        <dbReference type="PROSITE" id="PS50072"/>
    </source>
</evidence>
<dbReference type="PANTHER" id="PTHR45625">
    <property type="entry name" value="PEPTIDYL-PROLYL CIS-TRANS ISOMERASE-RELATED"/>
    <property type="match status" value="1"/>
</dbReference>
<dbReference type="PIRSF" id="PIRSF001467">
    <property type="entry name" value="Peptidylpro_ismrse"/>
    <property type="match status" value="1"/>
</dbReference>
<dbReference type="EC" id="5.2.1.8" evidence="5"/>
<evidence type="ECO:0000256" key="4">
    <source>
        <dbReference type="ARBA" id="ARBA00023235"/>
    </source>
</evidence>
<dbReference type="Gene3D" id="2.40.100.10">
    <property type="entry name" value="Cyclophilin-like"/>
    <property type="match status" value="1"/>
</dbReference>
<comment type="function">
    <text evidence="1 5">PPIases accelerate the folding of proteins. It catalyzes the cis-trans isomerization of proline imidic peptide bonds in oligopeptides.</text>
</comment>
<protein>
    <recommendedName>
        <fullName evidence="5">Peptidyl-prolyl cis-trans isomerase</fullName>
        <shortName evidence="5">PPIase</shortName>
        <ecNumber evidence="5">5.2.1.8</ecNumber>
    </recommendedName>
</protein>
<name>A0A9D1LMZ6_9FIRM</name>
<dbReference type="GO" id="GO:0003755">
    <property type="term" value="F:peptidyl-prolyl cis-trans isomerase activity"/>
    <property type="evidence" value="ECO:0007669"/>
    <property type="project" value="UniProtKB-UniRule"/>
</dbReference>
<dbReference type="InterPro" id="IPR002130">
    <property type="entry name" value="Cyclophilin-type_PPIase_dom"/>
</dbReference>
<dbReference type="Proteomes" id="UP000824070">
    <property type="component" value="Unassembled WGS sequence"/>
</dbReference>
<dbReference type="InterPro" id="IPR044666">
    <property type="entry name" value="Cyclophilin_A-like"/>
</dbReference>
<evidence type="ECO:0000256" key="5">
    <source>
        <dbReference type="RuleBase" id="RU363019"/>
    </source>
</evidence>
<dbReference type="Pfam" id="PF00160">
    <property type="entry name" value="Pro_isomerase"/>
    <property type="match status" value="1"/>
</dbReference>
<gene>
    <name evidence="7" type="ORF">IAC52_00900</name>
</gene>
<comment type="similarity">
    <text evidence="2 5">Belongs to the cyclophilin-type PPIase family.</text>
</comment>
<keyword evidence="3 5" id="KW-0697">Rotamase</keyword>
<dbReference type="InterPro" id="IPR029000">
    <property type="entry name" value="Cyclophilin-like_dom_sf"/>
</dbReference>
<evidence type="ECO:0000256" key="3">
    <source>
        <dbReference type="ARBA" id="ARBA00023110"/>
    </source>
</evidence>
<evidence type="ECO:0000313" key="8">
    <source>
        <dbReference type="Proteomes" id="UP000824070"/>
    </source>
</evidence>
<dbReference type="InterPro" id="IPR020892">
    <property type="entry name" value="Cyclophilin-type_PPIase_CS"/>
</dbReference>